<comment type="caution">
    <text evidence="6">The sequence shown here is derived from an EMBL/GenBank/DDBJ whole genome shotgun (WGS) entry which is preliminary data.</text>
</comment>
<feature type="domain" description="LSO1/LSO2" evidence="5">
    <location>
        <begin position="8"/>
        <end position="75"/>
    </location>
</feature>
<keyword evidence="7" id="KW-1185">Reference proteome</keyword>
<organism evidence="6 7">
    <name type="scientific">Thamnidium elegans</name>
    <dbReference type="NCBI Taxonomy" id="101142"/>
    <lineage>
        <taxon>Eukaryota</taxon>
        <taxon>Fungi</taxon>
        <taxon>Fungi incertae sedis</taxon>
        <taxon>Mucoromycota</taxon>
        <taxon>Mucoromycotina</taxon>
        <taxon>Mucoromycetes</taxon>
        <taxon>Mucorales</taxon>
        <taxon>Mucorineae</taxon>
        <taxon>Mucoraceae</taxon>
        <taxon>Thamnidium</taxon>
    </lineage>
</organism>
<dbReference type="PANTHER" id="PTHR21680">
    <property type="entry name" value="COILED-COIL DOMAIN-CONTAINING PROTEIN 124"/>
    <property type="match status" value="1"/>
</dbReference>
<protein>
    <submittedName>
        <fullName evidence="6">Uncharacterized protein</fullName>
    </submittedName>
</protein>
<feature type="compositionally biased region" description="Basic and acidic residues" evidence="3">
    <location>
        <begin position="20"/>
        <end position="52"/>
    </location>
</feature>
<dbReference type="Proteomes" id="UP000613177">
    <property type="component" value="Unassembled WGS sequence"/>
</dbReference>
<dbReference type="GO" id="GO:0006366">
    <property type="term" value="P:transcription by RNA polymerase II"/>
    <property type="evidence" value="ECO:0007669"/>
    <property type="project" value="TreeGrafter"/>
</dbReference>
<reference evidence="6" key="1">
    <citation type="submission" date="2021-01" db="EMBL/GenBank/DDBJ databases">
        <title>Metabolic potential, ecology and presence of endohyphal bacteria is reflected in genomic diversity of Mucoromycotina.</title>
        <authorList>
            <person name="Muszewska A."/>
            <person name="Okrasinska A."/>
            <person name="Steczkiewicz K."/>
            <person name="Drgas O."/>
            <person name="Orlowska M."/>
            <person name="Perlinska-Lenart U."/>
            <person name="Aleksandrzak-Piekarczyk T."/>
            <person name="Szatraj K."/>
            <person name="Zielenkiewicz U."/>
            <person name="Pilsyk S."/>
            <person name="Malc E."/>
            <person name="Mieczkowski P."/>
            <person name="Kruszewska J.S."/>
            <person name="Biernat P."/>
            <person name="Pawlowska J."/>
        </authorList>
    </citation>
    <scope>NUCLEOTIDE SEQUENCE</scope>
    <source>
        <strain evidence="6">WA0000018081</strain>
    </source>
</reference>
<keyword evidence="2" id="KW-0175">Coiled coil</keyword>
<proteinExistence type="inferred from homology"/>
<evidence type="ECO:0000256" key="1">
    <source>
        <dbReference type="ARBA" id="ARBA00008296"/>
    </source>
</evidence>
<gene>
    <name evidence="6" type="ORF">INT48_005394</name>
</gene>
<feature type="region of interest" description="Disordered" evidence="3">
    <location>
        <begin position="1"/>
        <end position="52"/>
    </location>
</feature>
<name>A0A8H7SJ79_9FUNG</name>
<dbReference type="InterPro" id="IPR054414">
    <property type="entry name" value="Ccdc124/Oxs1_C"/>
</dbReference>
<dbReference type="PANTHER" id="PTHR21680:SF0">
    <property type="entry name" value="COILED-COIL DOMAIN-CONTAINING PROTEIN 124"/>
    <property type="match status" value="1"/>
</dbReference>
<dbReference type="GO" id="GO:0003713">
    <property type="term" value="F:transcription coactivator activity"/>
    <property type="evidence" value="ECO:0007669"/>
    <property type="project" value="TreeGrafter"/>
</dbReference>
<dbReference type="InterPro" id="IPR054413">
    <property type="entry name" value="LSO1/2"/>
</dbReference>
<comment type="similarity">
    <text evidence="1">Belongs to the CCDC124 family.</text>
</comment>
<dbReference type="GO" id="GO:0005634">
    <property type="term" value="C:nucleus"/>
    <property type="evidence" value="ECO:0007669"/>
    <property type="project" value="TreeGrafter"/>
</dbReference>
<evidence type="ECO:0000259" key="4">
    <source>
        <dbReference type="Pfam" id="PF06244"/>
    </source>
</evidence>
<dbReference type="EMBL" id="JAEPRE010000225">
    <property type="protein sequence ID" value="KAG2230066.1"/>
    <property type="molecule type" value="Genomic_DNA"/>
</dbReference>
<dbReference type="AlphaFoldDB" id="A0A8H7SJ79"/>
<evidence type="ECO:0000313" key="6">
    <source>
        <dbReference type="EMBL" id="KAG2230066.1"/>
    </source>
</evidence>
<evidence type="ECO:0000256" key="2">
    <source>
        <dbReference type="ARBA" id="ARBA00023054"/>
    </source>
</evidence>
<sequence length="273" mass="31979">MAKKTANTKVEIAKGRKASSKAEKEQQKMAEIEARDEAKWAKGSKKNDKKELEAEKKAALLLKKQEAQRILAEEEKNLVKPKAPKPNYTPKKSLFTTERVVTKKTIPTTLDDDEASTKKVKPILTEKDIEKHPERRFKNALKEYEEREVKNFRAQYPGLRLSQLKEIMYKEFQKSPDNPFNQSNVFSYNSTLEEVNRKLSKPPNLTENIVYAIQAPLTFFFLRTLEEEEGEETNQVVEIRFPRNRCHLHYSLYDKCIRSPSRKYCSRVRFCEE</sequence>
<feature type="domain" description="Coiled-coil" evidence="4">
    <location>
        <begin position="125"/>
        <end position="182"/>
    </location>
</feature>
<dbReference type="Pfam" id="PF06244">
    <property type="entry name" value="Ccdc124"/>
    <property type="match status" value="1"/>
</dbReference>
<accession>A0A8H7SJ79</accession>
<evidence type="ECO:0000259" key="5">
    <source>
        <dbReference type="Pfam" id="PF22048"/>
    </source>
</evidence>
<evidence type="ECO:0000313" key="7">
    <source>
        <dbReference type="Proteomes" id="UP000613177"/>
    </source>
</evidence>
<dbReference type="Pfam" id="PF22048">
    <property type="entry name" value="LSO1_2-like"/>
    <property type="match status" value="1"/>
</dbReference>
<evidence type="ECO:0000256" key="3">
    <source>
        <dbReference type="SAM" id="MobiDB-lite"/>
    </source>
</evidence>
<dbReference type="InterPro" id="IPR010422">
    <property type="entry name" value="Ccdc124/Oxs1"/>
</dbReference>